<dbReference type="Proteomes" id="UP000322553">
    <property type="component" value="Chromosome"/>
</dbReference>
<gene>
    <name evidence="1" type="ORF">FY550_12545</name>
</gene>
<dbReference type="KEGG" id="kuy:FY550_12545"/>
<dbReference type="Gene3D" id="3.10.129.10">
    <property type="entry name" value="Hotdog Thioesterase"/>
    <property type="match status" value="1"/>
</dbReference>
<dbReference type="AlphaFoldDB" id="A0A1S1NVI1"/>
<name>A0A1S1NVI1_9GAMM</name>
<reference evidence="1 2" key="1">
    <citation type="submission" date="2019-08" db="EMBL/GenBank/DDBJ databases">
        <title>Complete genome sequence of Kushneria sp. YCWA18, a halophilic phosphate-solubilizing bacterium isolated from Daqiao saltern in China.</title>
        <authorList>
            <person name="Du G.-X."/>
            <person name="Qu L.-Y."/>
        </authorList>
    </citation>
    <scope>NUCLEOTIDE SEQUENCE [LARGE SCALE GENOMIC DNA]</scope>
    <source>
        <strain evidence="1 2">YCWA18</strain>
    </source>
</reference>
<sequence>MTPWPDIETLVPHAGRMCLLDTVLACDSHHIEAVITPTKQDPFASEAGVGAHVGLEWMAQAVAAWATLNASNESRVSEPAPGMLISSRHFETTRDYFIFDEPVMVIVELEFSGANGLRSFHGKLTVADQLCAEGVFRIYQPDAGQPATNASQEP</sequence>
<evidence type="ECO:0000313" key="1">
    <source>
        <dbReference type="EMBL" id="QEL11883.1"/>
    </source>
</evidence>
<dbReference type="SUPFAM" id="SSF54637">
    <property type="entry name" value="Thioesterase/thiol ester dehydrase-isomerase"/>
    <property type="match status" value="1"/>
</dbReference>
<dbReference type="OrthoDB" id="9800188at2"/>
<dbReference type="InterPro" id="IPR016776">
    <property type="entry name" value="ApeP-like_dehydratase"/>
</dbReference>
<keyword evidence="2" id="KW-1185">Reference proteome</keyword>
<evidence type="ECO:0000313" key="2">
    <source>
        <dbReference type="Proteomes" id="UP000322553"/>
    </source>
</evidence>
<dbReference type="Pfam" id="PF22817">
    <property type="entry name" value="ApeP-like"/>
    <property type="match status" value="1"/>
</dbReference>
<dbReference type="RefSeq" id="WP_070978627.1">
    <property type="nucleotide sequence ID" value="NZ_CP043420.1"/>
</dbReference>
<organism evidence="1 2">
    <name type="scientific">Kushneria phosphatilytica</name>
    <dbReference type="NCBI Taxonomy" id="657387"/>
    <lineage>
        <taxon>Bacteria</taxon>
        <taxon>Pseudomonadati</taxon>
        <taxon>Pseudomonadota</taxon>
        <taxon>Gammaproteobacteria</taxon>
        <taxon>Oceanospirillales</taxon>
        <taxon>Halomonadaceae</taxon>
        <taxon>Kushneria</taxon>
    </lineage>
</organism>
<proteinExistence type="predicted"/>
<dbReference type="InterPro" id="IPR029069">
    <property type="entry name" value="HotDog_dom_sf"/>
</dbReference>
<protein>
    <submittedName>
        <fullName evidence="1">Uncharacterized protein</fullName>
    </submittedName>
</protein>
<dbReference type="STRING" id="657387.BH688_09125"/>
<accession>A0A1S1NVI1</accession>
<dbReference type="EMBL" id="CP043420">
    <property type="protein sequence ID" value="QEL11883.1"/>
    <property type="molecule type" value="Genomic_DNA"/>
</dbReference>